<dbReference type="PANTHER" id="PTHR13412:SF0">
    <property type="entry name" value="T-CELL IMMUNOMODULATORY PROTEIN"/>
    <property type="match status" value="1"/>
</dbReference>
<accession>A0A152A4I5</accession>
<keyword evidence="1 2" id="KW-0732">Signal</keyword>
<evidence type="ECO:0000313" key="4">
    <source>
        <dbReference type="Proteomes" id="UP000076078"/>
    </source>
</evidence>
<dbReference type="EMBL" id="LODT01000011">
    <property type="protein sequence ID" value="KYR01148.1"/>
    <property type="molecule type" value="Genomic_DNA"/>
</dbReference>
<dbReference type="InParanoid" id="A0A152A4I5"/>
<name>A0A152A4I5_TIELA</name>
<keyword evidence="4" id="KW-1185">Reference proteome</keyword>
<feature type="chain" id="PRO_5007593697" evidence="2">
    <location>
        <begin position="19"/>
        <end position="678"/>
    </location>
</feature>
<dbReference type="Proteomes" id="UP000076078">
    <property type="component" value="Unassembled WGS sequence"/>
</dbReference>
<dbReference type="PANTHER" id="PTHR13412">
    <property type="entry name" value="T-CELL IMMUNOMODULATORY PROTEIN HOMOLOG"/>
    <property type="match status" value="1"/>
</dbReference>
<dbReference type="InterPro" id="IPR013517">
    <property type="entry name" value="FG-GAP"/>
</dbReference>
<evidence type="ECO:0000313" key="3">
    <source>
        <dbReference type="EMBL" id="KYR01148.1"/>
    </source>
</evidence>
<dbReference type="OrthoDB" id="21139at2759"/>
<proteinExistence type="predicted"/>
<protein>
    <submittedName>
        <fullName evidence="3">Tenascin X</fullName>
    </submittedName>
</protein>
<dbReference type="InterPro" id="IPR024881">
    <property type="entry name" value="Tip"/>
</dbReference>
<comment type="caution">
    <text evidence="3">The sequence shown here is derived from an EMBL/GenBank/DDBJ whole genome shotgun (WGS) entry which is preliminary data.</text>
</comment>
<gene>
    <name evidence="3" type="ORF">DLAC_02254</name>
</gene>
<reference evidence="3 4" key="1">
    <citation type="submission" date="2015-12" db="EMBL/GenBank/DDBJ databases">
        <title>Dictyostelia acquired genes for synthesis and detection of signals that induce cell-type specialization by lateral gene transfer from prokaryotes.</title>
        <authorList>
            <person name="Gloeckner G."/>
            <person name="Schaap P."/>
        </authorList>
    </citation>
    <scope>NUCLEOTIDE SEQUENCE [LARGE SCALE GENOMIC DNA]</scope>
    <source>
        <strain evidence="3 4">TK</strain>
    </source>
</reference>
<dbReference type="Gene3D" id="2.130.10.130">
    <property type="entry name" value="Integrin alpha, N-terminal"/>
    <property type="match status" value="2"/>
</dbReference>
<dbReference type="AlphaFoldDB" id="A0A152A4I5"/>
<dbReference type="InterPro" id="IPR028994">
    <property type="entry name" value="Integrin_alpha_N"/>
</dbReference>
<dbReference type="Pfam" id="PF01839">
    <property type="entry name" value="FG-GAP"/>
    <property type="match status" value="1"/>
</dbReference>
<sequence>MKIYFLLILIIWVGWNQAFPASIAMLNNTNSYSIGYKGATIFNVVSELTYSIGTCDINGDGKKDIIYINGDGYVVLFGDVSRFGNARPINDSFADGINGFKIKIVQPERFPVCGDVNGDGIDDIMVSNSELYYSNIYVIYGSKSPFKALIDTFNGTNGFLIYGTEDQGAGVGKSICDVNGDGVKDIVFSTYYGFFGGSVFNSNTIYVIFGLKNGTKFKIENGEYSKSEFVEGKGFTIKDLFAATLTCGDINNDGYDDLYLLNPKSQIVFGKAIFPLNYIPKFDGKEALNLTGIIWDSKNTDNRFGTSSFGDFNGDGLTDMAVTNGNYSSYEVYIIFGKRNETWPSKFDVKSRNSSNVIAFTKGSGSKAYNCDSLIMGDINGDGFDDLQCYSPEFVWVVYGSELPFPSVVDLSAYTSPLFDECRGFILEQVNGRVLANSDFNNDKIMDLMVIKSKVLYGVYGEKLPMNASLGLIYIDIPLEYQANGTYVLLEGNYNPVSGKCPPTNITVQVLNAQPSDSLDIAPSNDITVKKLSPSNIIIYNKNRDPKFLKKIAKIQYSTQRNDSIATINFKYPGYLNETISVNTIAPIIPQTNVIPCICPTNNTCSDFLCVPPGTTDTNEGCAKYPCSYGLECNATVNKCEFPRDCMSCVDLKCGSNEKCELHKSRNAKICKLHPFCL</sequence>
<evidence type="ECO:0000256" key="1">
    <source>
        <dbReference type="ARBA" id="ARBA00022729"/>
    </source>
</evidence>
<organism evidence="3 4">
    <name type="scientific">Tieghemostelium lacteum</name>
    <name type="common">Slime mold</name>
    <name type="synonym">Dictyostelium lacteum</name>
    <dbReference type="NCBI Taxonomy" id="361077"/>
    <lineage>
        <taxon>Eukaryota</taxon>
        <taxon>Amoebozoa</taxon>
        <taxon>Evosea</taxon>
        <taxon>Eumycetozoa</taxon>
        <taxon>Dictyostelia</taxon>
        <taxon>Dictyosteliales</taxon>
        <taxon>Raperosteliaceae</taxon>
        <taxon>Tieghemostelium</taxon>
    </lineage>
</organism>
<dbReference type="SUPFAM" id="SSF69318">
    <property type="entry name" value="Integrin alpha N-terminal domain"/>
    <property type="match status" value="2"/>
</dbReference>
<feature type="signal peptide" evidence="2">
    <location>
        <begin position="1"/>
        <end position="18"/>
    </location>
</feature>
<evidence type="ECO:0000256" key="2">
    <source>
        <dbReference type="SAM" id="SignalP"/>
    </source>
</evidence>